<keyword evidence="1" id="KW-1133">Transmembrane helix</keyword>
<dbReference type="Gene3D" id="3.90.930.60">
    <property type="match status" value="1"/>
</dbReference>
<evidence type="ECO:0000313" key="3">
    <source>
        <dbReference type="EMBL" id="QIS09076.1"/>
    </source>
</evidence>
<keyword evidence="1" id="KW-0472">Membrane</keyword>
<name>A0A6G9Y7N0_9NOCA</name>
<dbReference type="Proteomes" id="UP000503540">
    <property type="component" value="Chromosome"/>
</dbReference>
<dbReference type="InterPro" id="IPR000594">
    <property type="entry name" value="ThiF_NAD_FAD-bd"/>
</dbReference>
<proteinExistence type="predicted"/>
<keyword evidence="3" id="KW-0808">Transferase</keyword>
<dbReference type="GO" id="GO:0005737">
    <property type="term" value="C:cytoplasm"/>
    <property type="evidence" value="ECO:0007669"/>
    <property type="project" value="TreeGrafter"/>
</dbReference>
<dbReference type="SUPFAM" id="SSF69572">
    <property type="entry name" value="Activating enzymes of the ubiquitin-like proteins"/>
    <property type="match status" value="1"/>
</dbReference>
<dbReference type="RefSeq" id="WP_167472231.1">
    <property type="nucleotide sequence ID" value="NZ_CP046172.1"/>
</dbReference>
<dbReference type="AlphaFoldDB" id="A0A6G9Y7N0"/>
<feature type="transmembrane region" description="Helical" evidence="1">
    <location>
        <begin position="134"/>
        <end position="155"/>
    </location>
</feature>
<gene>
    <name evidence="3" type="ORF">F5544_05820</name>
</gene>
<dbReference type="InterPro" id="IPR035985">
    <property type="entry name" value="Ubiquitin-activating_enz"/>
</dbReference>
<sequence>MRAVDMVRPRIKPELVPYVTVDGNIRIGATIHGIGVEIADPDGWIRTLIDALDGTRSPGEIIAAVRSGSPGAPVTEALQQLSDAGLLEDAGAPVPPELPEPERYSRGVAFLRWIDRTPRSTAWDMQLRLNRSRVLLIGIGGVGGTVAQGLVASGVGHLHCVDFDTVDLSNLNRQILFREKDIGAPKVEAAVDRLRALNSTVLVTGEQRRVDGRSDIAELLRPGYDLLALCADRPRNIRRWVNRECLAADLPWVVGGYHGPRTSAGMYGPGACWECAHDSDAESGDTRMPAGMTVESLAPQLPWHPVNAVSAGITGNLVTHFALSALTGAPPFEPGSRYEVNLANLEATAPERIPPRPGCPGCGDTR</sequence>
<evidence type="ECO:0000259" key="2">
    <source>
        <dbReference type="Pfam" id="PF00899"/>
    </source>
</evidence>
<reference evidence="3 4" key="1">
    <citation type="journal article" date="2019" name="ACS Chem. Biol.">
        <title>Identification and Mobilization of a Cryptic Antibiotic Biosynthesis Gene Locus from a Human-Pathogenic Nocardia Isolate.</title>
        <authorList>
            <person name="Herisse M."/>
            <person name="Ishida K."/>
            <person name="Porter J.L."/>
            <person name="Howden B."/>
            <person name="Hertweck C."/>
            <person name="Stinear T.P."/>
            <person name="Pidot S.J."/>
        </authorList>
    </citation>
    <scope>NUCLEOTIDE SEQUENCE [LARGE SCALE GENOMIC DNA]</scope>
    <source>
        <strain evidence="3 4">AUSMDU00012717</strain>
    </source>
</reference>
<protein>
    <submittedName>
        <fullName evidence="3">ThiF family adenylyltransferase</fullName>
    </submittedName>
</protein>
<dbReference type="GO" id="GO:0008641">
    <property type="term" value="F:ubiquitin-like modifier activating enzyme activity"/>
    <property type="evidence" value="ECO:0007669"/>
    <property type="project" value="InterPro"/>
</dbReference>
<dbReference type="GO" id="GO:0016779">
    <property type="term" value="F:nucleotidyltransferase activity"/>
    <property type="evidence" value="ECO:0007669"/>
    <property type="project" value="UniProtKB-KW"/>
</dbReference>
<dbReference type="InterPro" id="IPR045886">
    <property type="entry name" value="ThiF/MoeB/HesA"/>
</dbReference>
<accession>A0A6G9Y7N0</accession>
<dbReference type="Gene3D" id="3.40.50.720">
    <property type="entry name" value="NAD(P)-binding Rossmann-like Domain"/>
    <property type="match status" value="1"/>
</dbReference>
<evidence type="ECO:0000313" key="4">
    <source>
        <dbReference type="Proteomes" id="UP000503540"/>
    </source>
</evidence>
<keyword evidence="3" id="KW-0548">Nucleotidyltransferase</keyword>
<evidence type="ECO:0000256" key="1">
    <source>
        <dbReference type="SAM" id="Phobius"/>
    </source>
</evidence>
<dbReference type="EMBL" id="CP046172">
    <property type="protein sequence ID" value="QIS09076.1"/>
    <property type="molecule type" value="Genomic_DNA"/>
</dbReference>
<dbReference type="PANTHER" id="PTHR10953:SF102">
    <property type="entry name" value="ADENYLYLTRANSFERASE AND SULFURTRANSFERASE MOCS3"/>
    <property type="match status" value="1"/>
</dbReference>
<dbReference type="Pfam" id="PF00899">
    <property type="entry name" value="ThiF"/>
    <property type="match status" value="1"/>
</dbReference>
<dbReference type="PANTHER" id="PTHR10953">
    <property type="entry name" value="UBIQUITIN-ACTIVATING ENZYME E1"/>
    <property type="match status" value="1"/>
</dbReference>
<dbReference type="GO" id="GO:0004792">
    <property type="term" value="F:thiosulfate-cyanide sulfurtransferase activity"/>
    <property type="evidence" value="ECO:0007669"/>
    <property type="project" value="TreeGrafter"/>
</dbReference>
<keyword evidence="4" id="KW-1185">Reference proteome</keyword>
<organism evidence="3 4">
    <name type="scientific">Nocardia arthritidis</name>
    <dbReference type="NCBI Taxonomy" id="228602"/>
    <lineage>
        <taxon>Bacteria</taxon>
        <taxon>Bacillati</taxon>
        <taxon>Actinomycetota</taxon>
        <taxon>Actinomycetes</taxon>
        <taxon>Mycobacteriales</taxon>
        <taxon>Nocardiaceae</taxon>
        <taxon>Nocardia</taxon>
    </lineage>
</organism>
<feature type="domain" description="THIF-type NAD/FAD binding fold" evidence="2">
    <location>
        <begin position="124"/>
        <end position="346"/>
    </location>
</feature>
<keyword evidence="1" id="KW-0812">Transmembrane</keyword>
<dbReference type="KEGG" id="nah:F5544_05820"/>